<reference evidence="1 2" key="1">
    <citation type="submission" date="2020-02" db="EMBL/GenBank/DDBJ databases">
        <authorList>
            <person name="Kim M.K."/>
        </authorList>
    </citation>
    <scope>NUCLEOTIDE SEQUENCE [LARGE SCALE GENOMIC DNA]</scope>
    <source>
        <strain evidence="1 2">17J57-3</strain>
    </source>
</reference>
<organism evidence="1 2">
    <name type="scientific">Noviherbaspirillum galbum</name>
    <dbReference type="NCBI Taxonomy" id="2709383"/>
    <lineage>
        <taxon>Bacteria</taxon>
        <taxon>Pseudomonadati</taxon>
        <taxon>Pseudomonadota</taxon>
        <taxon>Betaproteobacteria</taxon>
        <taxon>Burkholderiales</taxon>
        <taxon>Oxalobacteraceae</taxon>
        <taxon>Noviherbaspirillum</taxon>
    </lineage>
</organism>
<dbReference type="EMBL" id="JAAIVB010000069">
    <property type="protein sequence ID" value="NEX63376.1"/>
    <property type="molecule type" value="Genomic_DNA"/>
</dbReference>
<dbReference type="AlphaFoldDB" id="A0A6B3SWM0"/>
<gene>
    <name evidence="1" type="ORF">G3574_20050</name>
</gene>
<sequence>MSAFDFFDLPAVTSKPAPVQKKHSVDLDRKPRITGELVTFLNYVFVEIHGGHQAGALAVSRYRGHRSTMIMAEAAGAVKTISSTKYGPKIKQFWVLTDEGKAALAKYRQHRF</sequence>
<dbReference type="Proteomes" id="UP000482155">
    <property type="component" value="Unassembled WGS sequence"/>
</dbReference>
<keyword evidence="2" id="KW-1185">Reference proteome</keyword>
<evidence type="ECO:0000313" key="2">
    <source>
        <dbReference type="Proteomes" id="UP000482155"/>
    </source>
</evidence>
<protein>
    <submittedName>
        <fullName evidence="1">Uncharacterized protein</fullName>
    </submittedName>
</protein>
<name>A0A6B3SWM0_9BURK</name>
<dbReference type="RefSeq" id="WP_163967199.1">
    <property type="nucleotide sequence ID" value="NZ_JAAIVB010000069.1"/>
</dbReference>
<comment type="caution">
    <text evidence="1">The sequence shown here is derived from an EMBL/GenBank/DDBJ whole genome shotgun (WGS) entry which is preliminary data.</text>
</comment>
<proteinExistence type="predicted"/>
<evidence type="ECO:0000313" key="1">
    <source>
        <dbReference type="EMBL" id="NEX63376.1"/>
    </source>
</evidence>
<accession>A0A6B3SWM0</accession>